<dbReference type="Gene3D" id="3.40.50.300">
    <property type="entry name" value="P-loop containing nucleotide triphosphate hydrolases"/>
    <property type="match status" value="1"/>
</dbReference>
<dbReference type="SUPFAM" id="SSF52540">
    <property type="entry name" value="P-loop containing nucleoside triphosphate hydrolases"/>
    <property type="match status" value="1"/>
</dbReference>
<keyword evidence="2" id="KW-1185">Reference proteome</keyword>
<evidence type="ECO:0000313" key="1">
    <source>
        <dbReference type="EMBL" id="GAA1562476.1"/>
    </source>
</evidence>
<protein>
    <recommendedName>
        <fullName evidence="3">Adenylylsulfate kinase</fullName>
    </recommendedName>
</protein>
<dbReference type="RefSeq" id="WP_346037363.1">
    <property type="nucleotide sequence ID" value="NZ_BAAALY010000022.1"/>
</dbReference>
<accession>A0ABP4NKX3</accession>
<proteinExistence type="predicted"/>
<dbReference type="Pfam" id="PF13238">
    <property type="entry name" value="AAA_18"/>
    <property type="match status" value="1"/>
</dbReference>
<comment type="caution">
    <text evidence="1">The sequence shown here is derived from an EMBL/GenBank/DDBJ whole genome shotgun (WGS) entry which is preliminary data.</text>
</comment>
<evidence type="ECO:0000313" key="2">
    <source>
        <dbReference type="Proteomes" id="UP001501791"/>
    </source>
</evidence>
<dbReference type="InterPro" id="IPR027417">
    <property type="entry name" value="P-loop_NTPase"/>
</dbReference>
<organism evidence="1 2">
    <name type="scientific">Brevibacterium picturae</name>
    <dbReference type="NCBI Taxonomy" id="260553"/>
    <lineage>
        <taxon>Bacteria</taxon>
        <taxon>Bacillati</taxon>
        <taxon>Actinomycetota</taxon>
        <taxon>Actinomycetes</taxon>
        <taxon>Micrococcales</taxon>
        <taxon>Brevibacteriaceae</taxon>
        <taxon>Brevibacterium</taxon>
    </lineage>
</organism>
<dbReference type="Proteomes" id="UP001501791">
    <property type="component" value="Unassembled WGS sequence"/>
</dbReference>
<gene>
    <name evidence="1" type="ORF">GCM10009691_40170</name>
</gene>
<dbReference type="EMBL" id="BAAALY010000022">
    <property type="protein sequence ID" value="GAA1562476.1"/>
    <property type="molecule type" value="Genomic_DNA"/>
</dbReference>
<reference evidence="2" key="1">
    <citation type="journal article" date="2019" name="Int. J. Syst. Evol. Microbiol.">
        <title>The Global Catalogue of Microorganisms (GCM) 10K type strain sequencing project: providing services to taxonomists for standard genome sequencing and annotation.</title>
        <authorList>
            <consortium name="The Broad Institute Genomics Platform"/>
            <consortium name="The Broad Institute Genome Sequencing Center for Infectious Disease"/>
            <person name="Wu L."/>
            <person name="Ma J."/>
        </authorList>
    </citation>
    <scope>NUCLEOTIDE SEQUENCE [LARGE SCALE GENOMIC DNA]</scope>
    <source>
        <strain evidence="2">JCM 13319</strain>
    </source>
</reference>
<sequence length="192" mass="21583">MSRTVESIFLNGTVGAGKSTVATAIGQILSQRALPHAIIDLDYIRNAWPAPLNDRFNHELELSNLTSMVENFVQANIETFILAGVIESSSEIPRYRKALGNRPLTICRITAQEDVLRKRLVTRHRNDPDDLAWHLDRTIELENILAQQALDDFVVDSSDRVAEEVAQEILEISLSRRDSSNPARNLSDTHEI</sequence>
<evidence type="ECO:0008006" key="3">
    <source>
        <dbReference type="Google" id="ProtNLM"/>
    </source>
</evidence>
<name>A0ABP4NKX3_9MICO</name>